<keyword evidence="3" id="KW-1185">Reference proteome</keyword>
<protein>
    <submittedName>
        <fullName evidence="2">Uncharacterized protein</fullName>
    </submittedName>
</protein>
<accession>A0A429ZSZ1</accession>
<dbReference type="AlphaFoldDB" id="A0A429ZSZ1"/>
<comment type="caution">
    <text evidence="2">The sequence shown here is derived from an EMBL/GenBank/DDBJ whole genome shotgun (WGS) entry which is preliminary data.</text>
</comment>
<evidence type="ECO:0000313" key="3">
    <source>
        <dbReference type="Proteomes" id="UP000287857"/>
    </source>
</evidence>
<dbReference type="Proteomes" id="UP000287857">
    <property type="component" value="Unassembled WGS sequence"/>
</dbReference>
<organism evidence="2 3">
    <name type="scientific">Vagococcus vulneris</name>
    <dbReference type="NCBI Taxonomy" id="1977869"/>
    <lineage>
        <taxon>Bacteria</taxon>
        <taxon>Bacillati</taxon>
        <taxon>Bacillota</taxon>
        <taxon>Bacilli</taxon>
        <taxon>Lactobacillales</taxon>
        <taxon>Enterococcaceae</taxon>
        <taxon>Vagococcus</taxon>
    </lineage>
</organism>
<evidence type="ECO:0000313" key="2">
    <source>
        <dbReference type="EMBL" id="RST96739.1"/>
    </source>
</evidence>
<name>A0A429ZSZ1_9ENTE</name>
<feature type="coiled-coil region" evidence="1">
    <location>
        <begin position="1"/>
        <end position="32"/>
    </location>
</feature>
<evidence type="ECO:0000256" key="1">
    <source>
        <dbReference type="SAM" id="Coils"/>
    </source>
</evidence>
<dbReference type="EMBL" id="NGJS01000023">
    <property type="protein sequence ID" value="RST96739.1"/>
    <property type="molecule type" value="Genomic_DNA"/>
</dbReference>
<proteinExistence type="predicted"/>
<sequence>MANYEEKKDKVIEEMVKTLEKLDVETEKINANEESDKKHSIKIWFEEKKAIHEVKRLLHEIGKYDKYDDKELEQIQKEFDKESK</sequence>
<keyword evidence="1" id="KW-0175">Coiled coil</keyword>
<dbReference type="RefSeq" id="WP_125984755.1">
    <property type="nucleotide sequence ID" value="NZ_NGJS01000023.1"/>
</dbReference>
<gene>
    <name evidence="2" type="ORF">CBF37_10785</name>
</gene>
<reference evidence="2 3" key="1">
    <citation type="submission" date="2017-05" db="EMBL/GenBank/DDBJ databases">
        <title>Vagococcus spp. assemblies.</title>
        <authorList>
            <person name="Gulvik C.A."/>
        </authorList>
    </citation>
    <scope>NUCLEOTIDE SEQUENCE [LARGE SCALE GENOMIC DNA]</scope>
    <source>
        <strain evidence="2 3">SS1995</strain>
    </source>
</reference>
<dbReference type="OrthoDB" id="2194429at2"/>